<dbReference type="EMBL" id="AP019307">
    <property type="protein sequence ID" value="BBH16957.1"/>
    <property type="molecule type" value="Genomic_DNA"/>
</dbReference>
<keyword evidence="5" id="KW-1185">Reference proteome</keyword>
<dbReference type="GO" id="GO:0005576">
    <property type="term" value="C:extracellular region"/>
    <property type="evidence" value="ECO:0007669"/>
    <property type="project" value="TreeGrafter"/>
</dbReference>
<dbReference type="Pfam" id="PF02470">
    <property type="entry name" value="MlaD"/>
    <property type="match status" value="1"/>
</dbReference>
<dbReference type="Pfam" id="PF11887">
    <property type="entry name" value="Mce4_CUP1"/>
    <property type="match status" value="1"/>
</dbReference>
<dbReference type="KEGG" id="nbe:Back2_12440"/>
<organism evidence="4 5">
    <name type="scientific">Nocardioides baekrokdamisoli</name>
    <dbReference type="NCBI Taxonomy" id="1804624"/>
    <lineage>
        <taxon>Bacteria</taxon>
        <taxon>Bacillati</taxon>
        <taxon>Actinomycetota</taxon>
        <taxon>Actinomycetes</taxon>
        <taxon>Propionibacteriales</taxon>
        <taxon>Nocardioidaceae</taxon>
        <taxon>Nocardioides</taxon>
    </lineage>
</organism>
<feature type="domain" description="Mce/MlaD" evidence="2">
    <location>
        <begin position="44"/>
        <end position="136"/>
    </location>
</feature>
<keyword evidence="1" id="KW-0472">Membrane</keyword>
<feature type="domain" description="Mammalian cell entry C-terminal" evidence="3">
    <location>
        <begin position="160"/>
        <end position="302"/>
    </location>
</feature>
<gene>
    <name evidence="4" type="ORF">Back2_12440</name>
</gene>
<evidence type="ECO:0000313" key="4">
    <source>
        <dbReference type="EMBL" id="BBH16957.1"/>
    </source>
</evidence>
<dbReference type="AlphaFoldDB" id="A0A3G9IDC8"/>
<evidence type="ECO:0000313" key="5">
    <source>
        <dbReference type="Proteomes" id="UP000271573"/>
    </source>
</evidence>
<dbReference type="GO" id="GO:0051701">
    <property type="term" value="P:biological process involved in interaction with host"/>
    <property type="evidence" value="ECO:0007669"/>
    <property type="project" value="TreeGrafter"/>
</dbReference>
<dbReference type="NCBIfam" id="TIGR00996">
    <property type="entry name" value="Mtu_fam_mce"/>
    <property type="match status" value="1"/>
</dbReference>
<feature type="transmembrane region" description="Helical" evidence="1">
    <location>
        <begin position="12"/>
        <end position="33"/>
    </location>
</feature>
<reference evidence="4 5" key="1">
    <citation type="submission" date="2018-11" db="EMBL/GenBank/DDBJ databases">
        <title>Complete genome sequence of Nocardioides baekrokdamisoli strain KCTC 39748.</title>
        <authorList>
            <person name="Kang S.W."/>
            <person name="Lee K.C."/>
            <person name="Kim K.K."/>
            <person name="Kim J.S."/>
            <person name="Kim D.S."/>
            <person name="Ko S.H."/>
            <person name="Yang S.H."/>
            <person name="Shin Y.K."/>
            <person name="Lee J.S."/>
        </authorList>
    </citation>
    <scope>NUCLEOTIDE SEQUENCE [LARGE SCALE GENOMIC DNA]</scope>
    <source>
        <strain evidence="4 5">KCTC 39748</strain>
    </source>
</reference>
<dbReference type="InterPro" id="IPR024516">
    <property type="entry name" value="Mce_C"/>
</dbReference>
<dbReference type="InterPro" id="IPR003399">
    <property type="entry name" value="Mce/MlaD"/>
</dbReference>
<evidence type="ECO:0000256" key="1">
    <source>
        <dbReference type="SAM" id="Phobius"/>
    </source>
</evidence>
<keyword evidence="1" id="KW-0812">Transmembrane</keyword>
<keyword evidence="1" id="KW-1133">Transmembrane helix</keyword>
<name>A0A3G9IDC8_9ACTN</name>
<evidence type="ECO:0000259" key="3">
    <source>
        <dbReference type="Pfam" id="PF11887"/>
    </source>
</evidence>
<dbReference type="PANTHER" id="PTHR33371">
    <property type="entry name" value="INTERMEMBRANE PHOSPHOLIPID TRANSPORT SYSTEM BINDING PROTEIN MLAD-RELATED"/>
    <property type="match status" value="1"/>
</dbReference>
<protein>
    <submittedName>
        <fullName evidence="4">ABC transporter substrate-binding protein</fullName>
    </submittedName>
</protein>
<dbReference type="PANTHER" id="PTHR33371:SF17">
    <property type="entry name" value="MCE-FAMILY PROTEIN MCE1B"/>
    <property type="match status" value="1"/>
</dbReference>
<proteinExistence type="predicted"/>
<dbReference type="InterPro" id="IPR005693">
    <property type="entry name" value="Mce"/>
</dbReference>
<evidence type="ECO:0000259" key="2">
    <source>
        <dbReference type="Pfam" id="PF02470"/>
    </source>
</evidence>
<dbReference type="InterPro" id="IPR052336">
    <property type="entry name" value="MlaD_Phospholipid_Transporter"/>
</dbReference>
<dbReference type="Proteomes" id="UP000271573">
    <property type="component" value="Chromosome"/>
</dbReference>
<sequence length="371" mass="39836">MMRFDARTRKDLIKLIIFIAVTSLCTAALVATIGNITLASFSKYQAIVGDATGVNKGDDVRIDGVKVGSIQDIKILANNTSCYGADNSGTAGSTPPPSKVCAQLTFNLESDQPIDQGTVVTIKYRNLVGQRYLALTNEVGYGDALKAGSTIPISSKQYGVQTNPALDLSVLFDGFKPLFAGLNPADLNQFSMEIIKVFQGEGGSLDSLLTHTASLTQTVAARDKVIDSLIGNLTSVLNTVGNRDQQLNQLITTFRSFVGGLKDDRQAILGSLTNISALSVQTASLLNGISDPFANDVHYLNTWSKNLVGQRAELDQELQIIPWKFNKIGGTATYKAWFNFYLCHFGGRVIIPVVGTVPVNFNTNAARCSLG</sequence>
<dbReference type="OrthoDB" id="338143at2"/>
<accession>A0A3G9IDC8</accession>